<comment type="caution">
    <text evidence="1">The sequence shown here is derived from an EMBL/GenBank/DDBJ whole genome shotgun (WGS) entry which is preliminary data.</text>
</comment>
<protein>
    <submittedName>
        <fullName evidence="1">Uncharacterized protein</fullName>
    </submittedName>
</protein>
<keyword evidence="2" id="KW-1185">Reference proteome</keyword>
<sequence>MGTGSSITCGCNSFIVDTKFEKPVPARSDTDKRIEALLEILIGERSFHFESVVSEASFATEYSEATMSSKIQRSGSHFALDDLDSILSVGAIVKQEDPTSVIAKPMIPNLHSKTSGKKRKTSDMDLEVFEGMDPVEAAKKGLDKMNADLEAVEKRASVAEGKIEDMKKIVTAKSKLMEKDHQEIIDLKKELEDFKSRIKIAEEASTKGFDVKAWDLEVWHRIMAGLTGEKVETSKAGEDAGGEGEKEVPQGHEGNDA</sequence>
<dbReference type="Proteomes" id="UP001056120">
    <property type="component" value="Linkage Group LG09"/>
</dbReference>
<proteinExistence type="predicted"/>
<reference evidence="2" key="1">
    <citation type="journal article" date="2022" name="Mol. Ecol. Resour.">
        <title>The genomes of chicory, endive, great burdock and yacon provide insights into Asteraceae palaeo-polyploidization history and plant inulin production.</title>
        <authorList>
            <person name="Fan W."/>
            <person name="Wang S."/>
            <person name="Wang H."/>
            <person name="Wang A."/>
            <person name="Jiang F."/>
            <person name="Liu H."/>
            <person name="Zhao H."/>
            <person name="Xu D."/>
            <person name="Zhang Y."/>
        </authorList>
    </citation>
    <scope>NUCLEOTIDE SEQUENCE [LARGE SCALE GENOMIC DNA]</scope>
    <source>
        <strain evidence="2">cv. Yunnan</strain>
    </source>
</reference>
<evidence type="ECO:0000313" key="1">
    <source>
        <dbReference type="EMBL" id="KAI3805430.1"/>
    </source>
</evidence>
<evidence type="ECO:0000313" key="2">
    <source>
        <dbReference type="Proteomes" id="UP001056120"/>
    </source>
</evidence>
<name>A0ACB9IDG3_9ASTR</name>
<organism evidence="1 2">
    <name type="scientific">Smallanthus sonchifolius</name>
    <dbReference type="NCBI Taxonomy" id="185202"/>
    <lineage>
        <taxon>Eukaryota</taxon>
        <taxon>Viridiplantae</taxon>
        <taxon>Streptophyta</taxon>
        <taxon>Embryophyta</taxon>
        <taxon>Tracheophyta</taxon>
        <taxon>Spermatophyta</taxon>
        <taxon>Magnoliopsida</taxon>
        <taxon>eudicotyledons</taxon>
        <taxon>Gunneridae</taxon>
        <taxon>Pentapetalae</taxon>
        <taxon>asterids</taxon>
        <taxon>campanulids</taxon>
        <taxon>Asterales</taxon>
        <taxon>Asteraceae</taxon>
        <taxon>Asteroideae</taxon>
        <taxon>Heliantheae alliance</taxon>
        <taxon>Millerieae</taxon>
        <taxon>Smallanthus</taxon>
    </lineage>
</organism>
<accession>A0ACB9IDG3</accession>
<dbReference type="EMBL" id="CM042026">
    <property type="protein sequence ID" value="KAI3805430.1"/>
    <property type="molecule type" value="Genomic_DNA"/>
</dbReference>
<reference evidence="1 2" key="2">
    <citation type="journal article" date="2022" name="Mol. Ecol. Resour.">
        <title>The genomes of chicory, endive, great burdock and yacon provide insights into Asteraceae paleo-polyploidization history and plant inulin production.</title>
        <authorList>
            <person name="Fan W."/>
            <person name="Wang S."/>
            <person name="Wang H."/>
            <person name="Wang A."/>
            <person name="Jiang F."/>
            <person name="Liu H."/>
            <person name="Zhao H."/>
            <person name="Xu D."/>
            <person name="Zhang Y."/>
        </authorList>
    </citation>
    <scope>NUCLEOTIDE SEQUENCE [LARGE SCALE GENOMIC DNA]</scope>
    <source>
        <strain evidence="2">cv. Yunnan</strain>
        <tissue evidence="1">Leaves</tissue>
    </source>
</reference>
<gene>
    <name evidence="1" type="ORF">L1987_27799</name>
</gene>